<name>A0ABD2ZA26_9GENT</name>
<reference evidence="1 2" key="1">
    <citation type="submission" date="2024-11" db="EMBL/GenBank/DDBJ databases">
        <title>A near-complete genome assembly of Cinchona calisaya.</title>
        <authorList>
            <person name="Lian D.C."/>
            <person name="Zhao X.W."/>
            <person name="Wei L."/>
        </authorList>
    </citation>
    <scope>NUCLEOTIDE SEQUENCE [LARGE SCALE GENOMIC DNA]</scope>
    <source>
        <tissue evidence="1">Nenye</tissue>
    </source>
</reference>
<proteinExistence type="predicted"/>
<gene>
    <name evidence="1" type="ORF">ACH5RR_022099</name>
</gene>
<dbReference type="Proteomes" id="UP001630127">
    <property type="component" value="Unassembled WGS sequence"/>
</dbReference>
<protein>
    <submittedName>
        <fullName evidence="1">Uncharacterized protein</fullName>
    </submittedName>
</protein>
<comment type="caution">
    <text evidence="1">The sequence shown here is derived from an EMBL/GenBank/DDBJ whole genome shotgun (WGS) entry which is preliminary data.</text>
</comment>
<keyword evidence="2" id="KW-1185">Reference proteome</keyword>
<evidence type="ECO:0000313" key="2">
    <source>
        <dbReference type="Proteomes" id="UP001630127"/>
    </source>
</evidence>
<dbReference type="AlphaFoldDB" id="A0ABD2ZA26"/>
<evidence type="ECO:0000313" key="1">
    <source>
        <dbReference type="EMBL" id="KAL3515197.1"/>
    </source>
</evidence>
<sequence>MHWKKWKDLSKHKDQGGIGFRDIQVFNEALLAKQLWRFIAHPNLLVTKVLKAKYFAKSSLLTLKIPSGSSWFWKSVCSAKHLLETGLRTRVGDGRAISIWNDRWISANTDGKIQSSKPESCQLETVDQLIRGASWNQQLINSVFNLADIENILKIPISITGRFDNWYWKCYSTGLYTIKSGYKLTVQLQDASTVSESGAGEASNHQQVSALWKFI</sequence>
<dbReference type="EMBL" id="JBJUIK010000010">
    <property type="protein sequence ID" value="KAL3515197.1"/>
    <property type="molecule type" value="Genomic_DNA"/>
</dbReference>
<organism evidence="1 2">
    <name type="scientific">Cinchona calisaya</name>
    <dbReference type="NCBI Taxonomy" id="153742"/>
    <lineage>
        <taxon>Eukaryota</taxon>
        <taxon>Viridiplantae</taxon>
        <taxon>Streptophyta</taxon>
        <taxon>Embryophyta</taxon>
        <taxon>Tracheophyta</taxon>
        <taxon>Spermatophyta</taxon>
        <taxon>Magnoliopsida</taxon>
        <taxon>eudicotyledons</taxon>
        <taxon>Gunneridae</taxon>
        <taxon>Pentapetalae</taxon>
        <taxon>asterids</taxon>
        <taxon>lamiids</taxon>
        <taxon>Gentianales</taxon>
        <taxon>Rubiaceae</taxon>
        <taxon>Cinchonoideae</taxon>
        <taxon>Cinchoneae</taxon>
        <taxon>Cinchona</taxon>
    </lineage>
</organism>
<accession>A0ABD2ZA26</accession>